<dbReference type="SUPFAM" id="SSF52402">
    <property type="entry name" value="Adenine nucleotide alpha hydrolases-like"/>
    <property type="match status" value="1"/>
</dbReference>
<dbReference type="RefSeq" id="WP_379898077.1">
    <property type="nucleotide sequence ID" value="NZ_JBHRTR010000009.1"/>
</dbReference>
<comment type="subcellular location">
    <subcellularLocation>
        <location evidence="4">Cytoplasm</location>
    </subcellularLocation>
</comment>
<dbReference type="InterPro" id="IPR004511">
    <property type="entry name" value="PAPS/APS_Rdtase"/>
</dbReference>
<sequence length="259" mass="27728">MSPISTAIASPPAARQDRTAAPQSRMTAEARAATLSDRVAGKPADAVLRDAIAATAPGRIAMVTSFGADSAVLLHIAASVDPALPVIFLDTGKLFGETLRYRDALVARLGLTDVRSIEPDAADLKAEDPDGILWAGRPDRCCYVRKVLPLQRALDGIDTWITGRKRFQGGERSRLAVVESLDGRVKVNPLAHWSQDDIAAYFDRHDLPQHPLKADGYLSIGCMPCTDRASDPGDARSGRWAGQAKTECGIHLAMPAPAR</sequence>
<organism evidence="7 8">
    <name type="scientific">Marinibaculum pumilum</name>
    <dbReference type="NCBI Taxonomy" id="1766165"/>
    <lineage>
        <taxon>Bacteria</taxon>
        <taxon>Pseudomonadati</taxon>
        <taxon>Pseudomonadota</taxon>
        <taxon>Alphaproteobacteria</taxon>
        <taxon>Rhodospirillales</taxon>
        <taxon>Rhodospirillaceae</taxon>
        <taxon>Marinibaculum</taxon>
    </lineage>
</organism>
<feature type="compositionally biased region" description="Low complexity" evidence="5">
    <location>
        <begin position="1"/>
        <end position="14"/>
    </location>
</feature>
<dbReference type="Gene3D" id="3.40.50.620">
    <property type="entry name" value="HUPs"/>
    <property type="match status" value="1"/>
</dbReference>
<feature type="region of interest" description="Disordered" evidence="5">
    <location>
        <begin position="1"/>
        <end position="24"/>
    </location>
</feature>
<feature type="domain" description="Phosphoadenosine phosphosulphate reductase" evidence="6">
    <location>
        <begin position="60"/>
        <end position="227"/>
    </location>
</feature>
<gene>
    <name evidence="4" type="primary">cysH</name>
    <name evidence="7" type="ORF">ACFOGJ_03185</name>
</gene>
<keyword evidence="2 4" id="KW-0560">Oxidoreductase</keyword>
<feature type="binding site" evidence="4">
    <location>
        <position position="141"/>
    </location>
    <ligand>
        <name>[4Fe-4S] cluster</name>
        <dbReference type="ChEBI" id="CHEBI:49883"/>
    </ligand>
</feature>
<keyword evidence="4" id="KW-0963">Cytoplasm</keyword>
<evidence type="ECO:0000256" key="5">
    <source>
        <dbReference type="SAM" id="MobiDB-lite"/>
    </source>
</evidence>
<reference evidence="8" key="1">
    <citation type="journal article" date="2019" name="Int. J. Syst. Evol. Microbiol.">
        <title>The Global Catalogue of Microorganisms (GCM) 10K type strain sequencing project: providing services to taxonomists for standard genome sequencing and annotation.</title>
        <authorList>
            <consortium name="The Broad Institute Genomics Platform"/>
            <consortium name="The Broad Institute Genome Sequencing Center for Infectious Disease"/>
            <person name="Wu L."/>
            <person name="Ma J."/>
        </authorList>
    </citation>
    <scope>NUCLEOTIDE SEQUENCE [LARGE SCALE GENOMIC DNA]</scope>
    <source>
        <strain evidence="8">KCTC 42964</strain>
    </source>
</reference>
<dbReference type="GO" id="GO:0004604">
    <property type="term" value="F:phosphoadenylyl-sulfate reductase (thioredoxin) activity"/>
    <property type="evidence" value="ECO:0007669"/>
    <property type="project" value="UniProtKB-EC"/>
</dbReference>
<dbReference type="InterPro" id="IPR002500">
    <property type="entry name" value="PAPS_reduct_dom"/>
</dbReference>
<dbReference type="PIRSF" id="PIRSF000857">
    <property type="entry name" value="PAPS_reductase"/>
    <property type="match status" value="1"/>
</dbReference>
<evidence type="ECO:0000256" key="4">
    <source>
        <dbReference type="HAMAP-Rule" id="MF_00063"/>
    </source>
</evidence>
<evidence type="ECO:0000256" key="2">
    <source>
        <dbReference type="ARBA" id="ARBA00023002"/>
    </source>
</evidence>
<feature type="active site" description="Nucleophile; cysteine thiosulfonate intermediate" evidence="4">
    <location>
        <position position="248"/>
    </location>
</feature>
<keyword evidence="8" id="KW-1185">Reference proteome</keyword>
<dbReference type="PANTHER" id="PTHR46509">
    <property type="entry name" value="PHOSPHOADENOSINE PHOSPHOSULFATE REDUCTASE"/>
    <property type="match status" value="1"/>
</dbReference>
<dbReference type="Proteomes" id="UP001595528">
    <property type="component" value="Unassembled WGS sequence"/>
</dbReference>
<name>A0ABV7KVN2_9PROT</name>
<evidence type="ECO:0000313" key="7">
    <source>
        <dbReference type="EMBL" id="MFC3226215.1"/>
    </source>
</evidence>
<comment type="caution">
    <text evidence="7">The sequence shown here is derived from an EMBL/GenBank/DDBJ whole genome shotgun (WGS) entry which is preliminary data.</text>
</comment>
<evidence type="ECO:0000313" key="8">
    <source>
        <dbReference type="Proteomes" id="UP001595528"/>
    </source>
</evidence>
<feature type="binding site" evidence="4">
    <location>
        <position position="225"/>
    </location>
    <ligand>
        <name>[4Fe-4S] cluster</name>
        <dbReference type="ChEBI" id="CHEBI:49883"/>
    </ligand>
</feature>
<dbReference type="PANTHER" id="PTHR46509:SF1">
    <property type="entry name" value="PHOSPHOADENOSINE PHOSPHOSULFATE REDUCTASE"/>
    <property type="match status" value="1"/>
</dbReference>
<dbReference type="Pfam" id="PF01507">
    <property type="entry name" value="PAPS_reduct"/>
    <property type="match status" value="1"/>
</dbReference>
<comment type="function">
    <text evidence="4">Catalyzes the formation of sulfite from adenosine 5'-phosphosulfate (APS) using thioredoxin as an electron donor.</text>
</comment>
<protein>
    <recommendedName>
        <fullName evidence="4">Adenosine 5'-phosphosulfate reductase</fullName>
        <shortName evidence="4">APS reductase</shortName>
        <ecNumber evidence="4">1.8.4.10</ecNumber>
    </recommendedName>
    <alternativeName>
        <fullName evidence="4">5'-adenylylsulfate reductase</fullName>
    </alternativeName>
    <alternativeName>
        <fullName evidence="4">Thioredoxin-dependent 5'-adenylylsulfate reductase</fullName>
    </alternativeName>
</protein>
<accession>A0ABV7KVN2</accession>
<feature type="binding site" evidence="4">
    <location>
        <position position="222"/>
    </location>
    <ligand>
        <name>[4Fe-4S] cluster</name>
        <dbReference type="ChEBI" id="CHEBI:49883"/>
    </ligand>
</feature>
<dbReference type="NCBIfam" id="TIGR00434">
    <property type="entry name" value="cysH"/>
    <property type="match status" value="1"/>
</dbReference>
<dbReference type="HAMAP" id="MF_00063">
    <property type="entry name" value="CysH"/>
    <property type="match status" value="1"/>
</dbReference>
<dbReference type="EC" id="1.8.4.10" evidence="4"/>
<dbReference type="EMBL" id="JBHRTR010000009">
    <property type="protein sequence ID" value="MFC3226215.1"/>
    <property type="molecule type" value="Genomic_DNA"/>
</dbReference>
<keyword evidence="4" id="KW-0408">Iron</keyword>
<dbReference type="InterPro" id="IPR014729">
    <property type="entry name" value="Rossmann-like_a/b/a_fold"/>
</dbReference>
<dbReference type="NCBIfam" id="NF002537">
    <property type="entry name" value="PRK02090.1"/>
    <property type="match status" value="1"/>
</dbReference>
<keyword evidence="4" id="KW-0411">Iron-sulfur</keyword>
<comment type="pathway">
    <text evidence="3 4">Sulfur metabolism; hydrogen sulfide biosynthesis; sulfite from sulfate.</text>
</comment>
<evidence type="ECO:0000256" key="3">
    <source>
        <dbReference type="ARBA" id="ARBA00024327"/>
    </source>
</evidence>
<comment type="cofactor">
    <cofactor evidence="4">
        <name>[4Fe-4S] cluster</name>
        <dbReference type="ChEBI" id="CHEBI:49883"/>
    </cofactor>
    <text evidence="4">Binds 1 [4Fe-4S] cluster per subunit.</text>
</comment>
<dbReference type="CDD" id="cd23945">
    <property type="entry name" value="PAPS_reductase"/>
    <property type="match status" value="1"/>
</dbReference>
<comment type="similarity">
    <text evidence="1 4">Belongs to the PAPS reductase family. CysH subfamily.</text>
</comment>
<evidence type="ECO:0000259" key="6">
    <source>
        <dbReference type="Pfam" id="PF01507"/>
    </source>
</evidence>
<keyword evidence="4" id="KW-0479">Metal-binding</keyword>
<evidence type="ECO:0000256" key="1">
    <source>
        <dbReference type="ARBA" id="ARBA00009732"/>
    </source>
</evidence>
<proteinExistence type="inferred from homology"/>
<feature type="binding site" evidence="4">
    <location>
        <position position="142"/>
    </location>
    <ligand>
        <name>[4Fe-4S] cluster</name>
        <dbReference type="ChEBI" id="CHEBI:49883"/>
    </ligand>
</feature>
<comment type="catalytic activity">
    <reaction evidence="4">
        <text>[thioredoxin]-disulfide + sulfite + AMP + 2 H(+) = adenosine 5'-phosphosulfate + [thioredoxin]-dithiol</text>
        <dbReference type="Rhea" id="RHEA:21976"/>
        <dbReference type="Rhea" id="RHEA-COMP:10698"/>
        <dbReference type="Rhea" id="RHEA-COMP:10700"/>
        <dbReference type="ChEBI" id="CHEBI:15378"/>
        <dbReference type="ChEBI" id="CHEBI:17359"/>
        <dbReference type="ChEBI" id="CHEBI:29950"/>
        <dbReference type="ChEBI" id="CHEBI:50058"/>
        <dbReference type="ChEBI" id="CHEBI:58243"/>
        <dbReference type="ChEBI" id="CHEBI:456215"/>
        <dbReference type="EC" id="1.8.4.10"/>
    </reaction>
</comment>